<evidence type="ECO:0000256" key="7">
    <source>
        <dbReference type="ARBA" id="ARBA00022519"/>
    </source>
</evidence>
<feature type="transmembrane region" description="Helical" evidence="13">
    <location>
        <begin position="218"/>
        <end position="241"/>
    </location>
</feature>
<feature type="transmembrane region" description="Helical" evidence="13">
    <location>
        <begin position="116"/>
        <end position="142"/>
    </location>
</feature>
<accession>A0ABQ0N014</accession>
<dbReference type="PANTHER" id="PTHR30070:SF1">
    <property type="entry name" value="CYTOCHROME C BIOGENESIS B-RELATED"/>
    <property type="match status" value="1"/>
</dbReference>
<gene>
    <name evidence="14" type="primary">ccmB</name>
    <name evidence="14" type="ORF">MTCD1_03607</name>
</gene>
<dbReference type="PANTHER" id="PTHR30070">
    <property type="entry name" value="HEME EXPORTER PROTEIN B"/>
    <property type="match status" value="1"/>
</dbReference>
<evidence type="ECO:0000313" key="15">
    <source>
        <dbReference type="Proteomes" id="UP000197068"/>
    </source>
</evidence>
<keyword evidence="7 12" id="KW-0997">Cell inner membrane</keyword>
<keyword evidence="10 13" id="KW-1133">Transmembrane helix</keyword>
<reference evidence="14 15" key="1">
    <citation type="submission" date="2017-06" db="EMBL/GenBank/DDBJ databases">
        <title>Whole Genome Sequences of Colwellia marinimaniae MTCD1.</title>
        <authorList>
            <person name="Kusumoto H."/>
            <person name="Inoue M."/>
            <person name="Tanikawa K."/>
            <person name="Maeji H."/>
            <person name="Cameron J.H."/>
            <person name="Bartlett D.H."/>
        </authorList>
    </citation>
    <scope>NUCLEOTIDE SEQUENCE [LARGE SCALE GENOMIC DNA]</scope>
    <source>
        <strain evidence="14 15">MTCD1</strain>
    </source>
</reference>
<proteinExistence type="inferred from homology"/>
<evidence type="ECO:0000256" key="3">
    <source>
        <dbReference type="ARBA" id="ARBA00010544"/>
    </source>
</evidence>
<dbReference type="InterPro" id="IPR003544">
    <property type="entry name" value="Cyt_c_biogenesis_CcmB"/>
</dbReference>
<evidence type="ECO:0000256" key="13">
    <source>
        <dbReference type="SAM" id="Phobius"/>
    </source>
</evidence>
<dbReference type="NCBIfam" id="TIGR01190">
    <property type="entry name" value="ccmB"/>
    <property type="match status" value="1"/>
</dbReference>
<evidence type="ECO:0000256" key="2">
    <source>
        <dbReference type="ARBA" id="ARBA00004429"/>
    </source>
</evidence>
<evidence type="ECO:0000256" key="9">
    <source>
        <dbReference type="ARBA" id="ARBA00022748"/>
    </source>
</evidence>
<keyword evidence="15" id="KW-1185">Reference proteome</keyword>
<evidence type="ECO:0000256" key="10">
    <source>
        <dbReference type="ARBA" id="ARBA00022989"/>
    </source>
</evidence>
<evidence type="ECO:0000256" key="1">
    <source>
        <dbReference type="ARBA" id="ARBA00002442"/>
    </source>
</evidence>
<feature type="transmembrane region" description="Helical" evidence="13">
    <location>
        <begin position="47"/>
        <end position="66"/>
    </location>
</feature>
<keyword evidence="9 12" id="KW-0201">Cytochrome c-type biogenesis</keyword>
<sequence length="246" mass="26371">MTLKAQSAHETVCDNNTQLSQQLSYRHAFMLVLKRDLTIAMRHKDDIINPLLFFVIVITLFPLGIGPETQTLSRIAPGIIWVAALLATLLSLDRLFKSDHLDGSLEQMLLSPHPIFLLVLAKIFAHWLITGLPLILIAPLLAVLLHLDENSYTALMLTLLLGTPVLSLLGAVGVALTVGIKKGGVLLSLLVLPLYIPVLIFATSAIDTAALGLPYSGQLAIIGALFFGSLTLAPFAVGAALKVSTN</sequence>
<organism evidence="14 15">
    <name type="scientific">Colwellia marinimaniae</name>
    <dbReference type="NCBI Taxonomy" id="1513592"/>
    <lineage>
        <taxon>Bacteria</taxon>
        <taxon>Pseudomonadati</taxon>
        <taxon>Pseudomonadota</taxon>
        <taxon>Gammaproteobacteria</taxon>
        <taxon>Alteromonadales</taxon>
        <taxon>Colwelliaceae</taxon>
        <taxon>Colwellia</taxon>
    </lineage>
</organism>
<comment type="caution">
    <text evidence="14">The sequence shown here is derived from an EMBL/GenBank/DDBJ whole genome shotgun (WGS) entry which is preliminary data.</text>
</comment>
<keyword evidence="6 12" id="KW-1003">Cell membrane</keyword>
<protein>
    <recommendedName>
        <fullName evidence="4 12">Heme exporter protein B</fullName>
    </recommendedName>
</protein>
<evidence type="ECO:0000256" key="11">
    <source>
        <dbReference type="ARBA" id="ARBA00023136"/>
    </source>
</evidence>
<dbReference type="PRINTS" id="PR01414">
    <property type="entry name" value="CCMBBIOGNSIS"/>
</dbReference>
<comment type="similarity">
    <text evidence="3 12">Belongs to the CcmB/CycW/HelB family.</text>
</comment>
<evidence type="ECO:0000256" key="8">
    <source>
        <dbReference type="ARBA" id="ARBA00022692"/>
    </source>
</evidence>
<comment type="subcellular location">
    <subcellularLocation>
        <location evidence="2">Cell inner membrane</location>
        <topology evidence="2">Multi-pass membrane protein</topology>
    </subcellularLocation>
</comment>
<evidence type="ECO:0000256" key="5">
    <source>
        <dbReference type="ARBA" id="ARBA00022448"/>
    </source>
</evidence>
<feature type="transmembrane region" description="Helical" evidence="13">
    <location>
        <begin position="154"/>
        <end position="178"/>
    </location>
</feature>
<feature type="transmembrane region" description="Helical" evidence="13">
    <location>
        <begin position="78"/>
        <end position="96"/>
    </location>
</feature>
<keyword evidence="11 12" id="KW-0472">Membrane</keyword>
<dbReference type="PIRSF" id="PIRSF002764">
    <property type="entry name" value="CcmB"/>
    <property type="match status" value="1"/>
</dbReference>
<dbReference type="Proteomes" id="UP000197068">
    <property type="component" value="Unassembled WGS sequence"/>
</dbReference>
<keyword evidence="8 13" id="KW-0812">Transmembrane</keyword>
<evidence type="ECO:0000313" key="14">
    <source>
        <dbReference type="EMBL" id="GAW97952.1"/>
    </source>
</evidence>
<feature type="transmembrane region" description="Helical" evidence="13">
    <location>
        <begin position="185"/>
        <end position="206"/>
    </location>
</feature>
<name>A0ABQ0N014_9GAMM</name>
<comment type="function">
    <text evidence="1 12">Required for the export of heme to the periplasm for the biogenesis of c-type cytochromes.</text>
</comment>
<dbReference type="EMBL" id="BDQM01000061">
    <property type="protein sequence ID" value="GAW97952.1"/>
    <property type="molecule type" value="Genomic_DNA"/>
</dbReference>
<keyword evidence="5 12" id="KW-0813">Transport</keyword>
<dbReference type="InterPro" id="IPR026031">
    <property type="entry name" value="Cyt_c_CcmB_bac"/>
</dbReference>
<evidence type="ECO:0000256" key="4">
    <source>
        <dbReference type="ARBA" id="ARBA00016452"/>
    </source>
</evidence>
<evidence type="ECO:0000256" key="6">
    <source>
        <dbReference type="ARBA" id="ARBA00022475"/>
    </source>
</evidence>
<evidence type="ECO:0000256" key="12">
    <source>
        <dbReference type="PIRNR" id="PIRNR002764"/>
    </source>
</evidence>
<dbReference type="Pfam" id="PF03379">
    <property type="entry name" value="CcmB"/>
    <property type="match status" value="1"/>
</dbReference>